<dbReference type="CDD" id="cd00090">
    <property type="entry name" value="HTH_ARSR"/>
    <property type="match status" value="1"/>
</dbReference>
<keyword evidence="1" id="KW-1133">Transmembrane helix</keyword>
<evidence type="ECO:0000313" key="3">
    <source>
        <dbReference type="Proteomes" id="UP000294028"/>
    </source>
</evidence>
<feature type="transmembrane region" description="Helical" evidence="1">
    <location>
        <begin position="184"/>
        <end position="203"/>
    </location>
</feature>
<dbReference type="Pfam" id="PF12840">
    <property type="entry name" value="HTH_20"/>
    <property type="match status" value="1"/>
</dbReference>
<evidence type="ECO:0000256" key="1">
    <source>
        <dbReference type="SAM" id="Phobius"/>
    </source>
</evidence>
<protein>
    <submittedName>
        <fullName evidence="2">ArsR family transcriptional regulator</fullName>
    </submittedName>
</protein>
<dbReference type="InterPro" id="IPR036390">
    <property type="entry name" value="WH_DNA-bd_sf"/>
</dbReference>
<comment type="caution">
    <text evidence="2">The sequence shown here is derived from an EMBL/GenBank/DDBJ whole genome shotgun (WGS) entry which is preliminary data.</text>
</comment>
<sequence length="208" mass="21381">MAGLLPSDAGVTDASGDADADGDLRVLSLEDDEAEQLIGCLSSDTARDTFAALQREPSTASELADTVDTSLQNIRHHLDNLRNAGLVRVADTRYSVKGREMKVYAPTQDSLVVCVSGTQDKDSVLDGLGKYVGAGAALLVSALAVQTLFGAGVTDLGGPETTPRVIDGVGSGAEPLLGLLPPGVAFLGGGLLVLGVFLAVRAYQSRVE</sequence>
<dbReference type="InterPro" id="IPR036388">
    <property type="entry name" value="WH-like_DNA-bd_sf"/>
</dbReference>
<keyword evidence="1" id="KW-0812">Transmembrane</keyword>
<keyword evidence="1" id="KW-0472">Membrane</keyword>
<dbReference type="InterPro" id="IPR011991">
    <property type="entry name" value="ArsR-like_HTH"/>
</dbReference>
<reference evidence="2 3" key="1">
    <citation type="submission" date="2018-12" db="EMBL/GenBank/DDBJ databases">
        <title>Genome analysis provides insights into bioremediation potentialities of Halogeometricum borinquense strain N11.</title>
        <authorList>
            <person name="Najjari A."/>
            <person name="Youssef N."/>
            <person name="Fhoula I."/>
            <person name="Ben Dhia O."/>
            <person name="Mahjoubi M."/>
            <person name="Ouzari H.I."/>
            <person name="Cherif A."/>
        </authorList>
    </citation>
    <scope>NUCLEOTIDE SEQUENCE [LARGE SCALE GENOMIC DNA]</scope>
    <source>
        <strain evidence="2 3">N11</strain>
    </source>
</reference>
<evidence type="ECO:0000313" key="2">
    <source>
        <dbReference type="EMBL" id="RYJ13572.1"/>
    </source>
</evidence>
<accession>A0A482TA22</accession>
<feature type="transmembrane region" description="Helical" evidence="1">
    <location>
        <begin position="131"/>
        <end position="153"/>
    </location>
</feature>
<dbReference type="SUPFAM" id="SSF46785">
    <property type="entry name" value="Winged helix' DNA-binding domain"/>
    <property type="match status" value="1"/>
</dbReference>
<name>A0A482TA22_9EURY</name>
<dbReference type="AlphaFoldDB" id="A0A482TA22"/>
<organism evidence="2 3">
    <name type="scientific">Halogeometricum borinquense</name>
    <dbReference type="NCBI Taxonomy" id="60847"/>
    <lineage>
        <taxon>Archaea</taxon>
        <taxon>Methanobacteriati</taxon>
        <taxon>Methanobacteriota</taxon>
        <taxon>Stenosarchaea group</taxon>
        <taxon>Halobacteria</taxon>
        <taxon>Halobacteriales</taxon>
        <taxon>Haloferacaceae</taxon>
        <taxon>Halogeometricum</taxon>
    </lineage>
</organism>
<dbReference type="Gene3D" id="1.10.10.10">
    <property type="entry name" value="Winged helix-like DNA-binding domain superfamily/Winged helix DNA-binding domain"/>
    <property type="match status" value="1"/>
</dbReference>
<gene>
    <name evidence="2" type="ORF">ELS19_06100</name>
</gene>
<dbReference type="RefSeq" id="WP_006057095.1">
    <property type="nucleotide sequence ID" value="NZ_RZHH01000002.1"/>
</dbReference>
<dbReference type="Proteomes" id="UP000294028">
    <property type="component" value="Unassembled WGS sequence"/>
</dbReference>
<proteinExistence type="predicted"/>
<dbReference type="EMBL" id="RZHH01000002">
    <property type="protein sequence ID" value="RYJ13572.1"/>
    <property type="molecule type" value="Genomic_DNA"/>
</dbReference>
<dbReference type="GeneID" id="9993702"/>